<dbReference type="InterPro" id="IPR041686">
    <property type="entry name" value="Znf-CCCH_3"/>
</dbReference>
<dbReference type="Gene3D" id="3.30.40.10">
    <property type="entry name" value="Zinc/RING finger domain, C3HC4 (zinc finger)"/>
    <property type="match status" value="1"/>
</dbReference>
<evidence type="ECO:0000256" key="3">
    <source>
        <dbReference type="ARBA" id="ARBA00022679"/>
    </source>
</evidence>
<dbReference type="PROSITE" id="PS00518">
    <property type="entry name" value="ZF_RING_1"/>
    <property type="match status" value="1"/>
</dbReference>
<evidence type="ECO:0000256" key="4">
    <source>
        <dbReference type="ARBA" id="ARBA00022723"/>
    </source>
</evidence>
<evidence type="ECO:0000256" key="9">
    <source>
        <dbReference type="PROSITE-ProRule" id="PRU00723"/>
    </source>
</evidence>
<keyword evidence="5" id="KW-0677">Repeat</keyword>
<dbReference type="Pfam" id="PF00642">
    <property type="entry name" value="zf-CCCH"/>
    <property type="match status" value="1"/>
</dbReference>
<feature type="zinc finger region" description="C3H1-type" evidence="9">
    <location>
        <begin position="53"/>
        <end position="75"/>
    </location>
</feature>
<evidence type="ECO:0000259" key="11">
    <source>
        <dbReference type="PROSITE" id="PS50089"/>
    </source>
</evidence>
<dbReference type="InterPro" id="IPR045072">
    <property type="entry name" value="MKRN-like"/>
</dbReference>
<dbReference type="InterPro" id="IPR001841">
    <property type="entry name" value="Znf_RING"/>
</dbReference>
<keyword evidence="3" id="KW-0808">Transferase</keyword>
<dbReference type="SUPFAM" id="SSF57850">
    <property type="entry name" value="RING/U-box"/>
    <property type="match status" value="1"/>
</dbReference>
<dbReference type="Pfam" id="PF14608">
    <property type="entry name" value="zf-CCCH_2"/>
    <property type="match status" value="1"/>
</dbReference>
<sequence length="460" mass="53725">MAEGGYEPNYRRNYDSRPKYNQLCRYFLHGTCNKGRECQFSHDKSRAVPMDTVCRYYLYGRCNYGDRCRYDHVKKDVQRDSQASSSPSVQNTEIRRTQKQQNALASNMVTLKKGGLDKSRAHSSDSSRNDHRKKWAMARDFVPGQKYYGAVSYADAVHPAMAHDSSSFEPREYEKGLCPYYALGECPYEENCAYLHGEICDLCCMPRLHPTDIEQREQHVRDCIAEHERQMELAFSVKQSKDKECGICLENVMMKEGKDSKRFGILENCNHCFCLSCIRQWRINKNSLIETHRACPSCRTHSDFVTPSKFWVECPEEKKKLISDYKDALSKKPCHYFKFGKGECPFDSKCFYRHALPDGKVVTNNIVKRRRRENAEGDRLVDDENLLWDYISRRERDGESDYSLEDDLYMFLSETFQDDDDDDDNNSIRFALRENLILSDTDSDSDDSYDYDLVTTSCFF</sequence>
<dbReference type="FunFam" id="3.30.40.10:FF:000117">
    <property type="entry name" value="Probable E3 ubiquitin-protein ligase makorin-1"/>
    <property type="match status" value="1"/>
</dbReference>
<dbReference type="GO" id="GO:0000209">
    <property type="term" value="P:protein polyubiquitination"/>
    <property type="evidence" value="ECO:0007669"/>
    <property type="project" value="InterPro"/>
</dbReference>
<evidence type="ECO:0000256" key="10">
    <source>
        <dbReference type="SAM" id="MobiDB-lite"/>
    </source>
</evidence>
<dbReference type="PROSITE" id="PS50089">
    <property type="entry name" value="ZF_RING_2"/>
    <property type="match status" value="1"/>
</dbReference>
<evidence type="ECO:0000259" key="12">
    <source>
        <dbReference type="PROSITE" id="PS50103"/>
    </source>
</evidence>
<dbReference type="GO" id="GO:0008270">
    <property type="term" value="F:zinc ion binding"/>
    <property type="evidence" value="ECO:0007669"/>
    <property type="project" value="UniProtKB-KW"/>
</dbReference>
<keyword evidence="7" id="KW-0833">Ubl conjugation pathway</keyword>
<keyword evidence="14" id="KW-1185">Reference proteome</keyword>
<name>A0AAD8ASW4_BIOPF</name>
<dbReference type="InterPro" id="IPR036855">
    <property type="entry name" value="Znf_CCCH_sf"/>
</dbReference>
<feature type="domain" description="C3H1-type" evidence="12">
    <location>
        <begin position="172"/>
        <end position="199"/>
    </location>
</feature>
<feature type="zinc finger region" description="C3H1-type" evidence="9">
    <location>
        <begin position="18"/>
        <end position="45"/>
    </location>
</feature>
<dbReference type="PANTHER" id="PTHR11224">
    <property type="entry name" value="MAKORIN-RELATED"/>
    <property type="match status" value="1"/>
</dbReference>
<dbReference type="Proteomes" id="UP001233172">
    <property type="component" value="Unassembled WGS sequence"/>
</dbReference>
<dbReference type="InterPro" id="IPR013083">
    <property type="entry name" value="Znf_RING/FYVE/PHD"/>
</dbReference>
<protein>
    <recommendedName>
        <fullName evidence="2">RING-type E3 ubiquitin transferase</fullName>
        <ecNumber evidence="2">2.3.2.27</ecNumber>
    </recommendedName>
</protein>
<reference evidence="13" key="1">
    <citation type="journal article" date="2023" name="PLoS Negl. Trop. Dis.">
        <title>A genome sequence for Biomphalaria pfeifferi, the major vector snail for the human-infecting parasite Schistosoma mansoni.</title>
        <authorList>
            <person name="Bu L."/>
            <person name="Lu L."/>
            <person name="Laidemitt M.R."/>
            <person name="Zhang S.M."/>
            <person name="Mutuku M."/>
            <person name="Mkoji G."/>
            <person name="Steinauer M."/>
            <person name="Loker E.S."/>
        </authorList>
    </citation>
    <scope>NUCLEOTIDE SEQUENCE</scope>
    <source>
        <strain evidence="13">KasaAsao</strain>
    </source>
</reference>
<dbReference type="Gene3D" id="3.30.1370.210">
    <property type="match status" value="1"/>
</dbReference>
<feature type="region of interest" description="Disordered" evidence="10">
    <location>
        <begin position="76"/>
        <end position="102"/>
    </location>
</feature>
<dbReference type="EC" id="2.3.2.27" evidence="2"/>
<comment type="caution">
    <text evidence="13">The sequence shown here is derived from an EMBL/GenBank/DDBJ whole genome shotgun (WGS) entry which is preliminary data.</text>
</comment>
<dbReference type="SMART" id="SM00356">
    <property type="entry name" value="ZnF_C3H1"/>
    <property type="match status" value="4"/>
</dbReference>
<feature type="zinc finger region" description="C3H1-type" evidence="9">
    <location>
        <begin position="172"/>
        <end position="199"/>
    </location>
</feature>
<dbReference type="AlphaFoldDB" id="A0AAD8ASW4"/>
<feature type="domain" description="C3H1-type" evidence="12">
    <location>
        <begin position="53"/>
        <end position="75"/>
    </location>
</feature>
<dbReference type="PROSITE" id="PS50103">
    <property type="entry name" value="ZF_C3H1"/>
    <property type="match status" value="4"/>
</dbReference>
<reference evidence="13" key="2">
    <citation type="submission" date="2023-04" db="EMBL/GenBank/DDBJ databases">
        <authorList>
            <person name="Bu L."/>
            <person name="Lu L."/>
            <person name="Laidemitt M.R."/>
            <person name="Zhang S.M."/>
            <person name="Mutuku M."/>
            <person name="Mkoji G."/>
            <person name="Steinauer M."/>
            <person name="Loker E.S."/>
        </authorList>
    </citation>
    <scope>NUCLEOTIDE SEQUENCE</scope>
    <source>
        <strain evidence="13">KasaAsao</strain>
        <tissue evidence="13">Whole Snail</tissue>
    </source>
</reference>
<comment type="catalytic activity">
    <reaction evidence="1">
        <text>S-ubiquitinyl-[E2 ubiquitin-conjugating enzyme]-L-cysteine + [acceptor protein]-L-lysine = [E2 ubiquitin-conjugating enzyme]-L-cysteine + N(6)-ubiquitinyl-[acceptor protein]-L-lysine.</text>
        <dbReference type="EC" id="2.3.2.27"/>
    </reaction>
</comment>
<dbReference type="PANTHER" id="PTHR11224:SF10">
    <property type="entry name" value="IP09428P-RELATED"/>
    <property type="match status" value="1"/>
</dbReference>
<dbReference type="Pfam" id="PF15663">
    <property type="entry name" value="zf-CCCH_3"/>
    <property type="match status" value="1"/>
</dbReference>
<evidence type="ECO:0000256" key="6">
    <source>
        <dbReference type="ARBA" id="ARBA00022771"/>
    </source>
</evidence>
<dbReference type="InterPro" id="IPR000571">
    <property type="entry name" value="Znf_CCCH"/>
</dbReference>
<feature type="zinc finger region" description="C3H1-type" evidence="9">
    <location>
        <begin position="328"/>
        <end position="357"/>
    </location>
</feature>
<feature type="domain" description="C3H1-type" evidence="12">
    <location>
        <begin position="18"/>
        <end position="45"/>
    </location>
</feature>
<dbReference type="SMART" id="SM00184">
    <property type="entry name" value="RING"/>
    <property type="match status" value="1"/>
</dbReference>
<evidence type="ECO:0000256" key="8">
    <source>
        <dbReference type="ARBA" id="ARBA00022833"/>
    </source>
</evidence>
<evidence type="ECO:0000256" key="5">
    <source>
        <dbReference type="ARBA" id="ARBA00022737"/>
    </source>
</evidence>
<keyword evidence="6 9" id="KW-0863">Zinc-finger</keyword>
<organism evidence="13 14">
    <name type="scientific">Biomphalaria pfeifferi</name>
    <name type="common">Bloodfluke planorb</name>
    <name type="synonym">Freshwater snail</name>
    <dbReference type="NCBI Taxonomy" id="112525"/>
    <lineage>
        <taxon>Eukaryota</taxon>
        <taxon>Metazoa</taxon>
        <taxon>Spiralia</taxon>
        <taxon>Lophotrochozoa</taxon>
        <taxon>Mollusca</taxon>
        <taxon>Gastropoda</taxon>
        <taxon>Heterobranchia</taxon>
        <taxon>Euthyneura</taxon>
        <taxon>Panpulmonata</taxon>
        <taxon>Hygrophila</taxon>
        <taxon>Lymnaeoidea</taxon>
        <taxon>Planorbidae</taxon>
        <taxon>Biomphalaria</taxon>
    </lineage>
</organism>
<evidence type="ECO:0000256" key="2">
    <source>
        <dbReference type="ARBA" id="ARBA00012483"/>
    </source>
</evidence>
<evidence type="ECO:0000256" key="7">
    <source>
        <dbReference type="ARBA" id="ARBA00022786"/>
    </source>
</evidence>
<keyword evidence="8 9" id="KW-0862">Zinc</keyword>
<keyword evidence="4 9" id="KW-0479">Metal-binding</keyword>
<gene>
    <name evidence="13" type="ORF">Bpfe_030205</name>
</gene>
<evidence type="ECO:0000313" key="13">
    <source>
        <dbReference type="EMBL" id="KAK0040335.1"/>
    </source>
</evidence>
<dbReference type="EMBL" id="JASAOG010000331">
    <property type="protein sequence ID" value="KAK0040335.1"/>
    <property type="molecule type" value="Genomic_DNA"/>
</dbReference>
<feature type="domain" description="C3H1-type" evidence="12">
    <location>
        <begin position="328"/>
        <end position="357"/>
    </location>
</feature>
<evidence type="ECO:0000313" key="14">
    <source>
        <dbReference type="Proteomes" id="UP001233172"/>
    </source>
</evidence>
<dbReference type="SUPFAM" id="SSF90229">
    <property type="entry name" value="CCCH zinc finger"/>
    <property type="match status" value="2"/>
</dbReference>
<dbReference type="Pfam" id="PF13639">
    <property type="entry name" value="zf-RING_2"/>
    <property type="match status" value="1"/>
</dbReference>
<dbReference type="CDD" id="cd16521">
    <property type="entry name" value="RING-HC_MKRN"/>
    <property type="match status" value="1"/>
</dbReference>
<evidence type="ECO:0000256" key="1">
    <source>
        <dbReference type="ARBA" id="ARBA00000900"/>
    </source>
</evidence>
<dbReference type="InterPro" id="IPR017907">
    <property type="entry name" value="Znf_RING_CS"/>
</dbReference>
<accession>A0AAD8ASW4</accession>
<feature type="compositionally biased region" description="Polar residues" evidence="10">
    <location>
        <begin position="80"/>
        <end position="92"/>
    </location>
</feature>
<feature type="domain" description="RING-type" evidence="11">
    <location>
        <begin position="245"/>
        <end position="299"/>
    </location>
</feature>
<proteinExistence type="predicted"/>
<dbReference type="GO" id="GO:0061630">
    <property type="term" value="F:ubiquitin protein ligase activity"/>
    <property type="evidence" value="ECO:0007669"/>
    <property type="project" value="UniProtKB-EC"/>
</dbReference>
<dbReference type="Gene3D" id="2.30.30.1190">
    <property type="match status" value="1"/>
</dbReference>
<dbReference type="Gene3D" id="1.20.120.1350">
    <property type="entry name" value="Pneumovirus matrix protein 2 (M2), zinc-binding domain"/>
    <property type="match status" value="1"/>
</dbReference>